<keyword evidence="12" id="KW-1185">Reference proteome</keyword>
<evidence type="ECO:0000256" key="9">
    <source>
        <dbReference type="ARBA" id="ARBA00023136"/>
    </source>
</evidence>
<dbReference type="InterPro" id="IPR018227">
    <property type="entry name" value="Amino_acid_transport_2"/>
</dbReference>
<keyword evidence="9 10" id="KW-0472">Membrane</keyword>
<evidence type="ECO:0000256" key="3">
    <source>
        <dbReference type="ARBA" id="ARBA00022448"/>
    </source>
</evidence>
<dbReference type="GO" id="GO:0005886">
    <property type="term" value="C:plasma membrane"/>
    <property type="evidence" value="ECO:0007669"/>
    <property type="project" value="UniProtKB-SubCell"/>
</dbReference>
<dbReference type="PANTHER" id="PTHR46997:SF1">
    <property type="entry name" value="LOW AFFINITY TRYPTOPHAN PERMEASE-RELATED"/>
    <property type="match status" value="1"/>
</dbReference>
<comment type="caution">
    <text evidence="11">The sequence shown here is derived from an EMBL/GenBank/DDBJ whole genome shotgun (WGS) entry which is preliminary data.</text>
</comment>
<keyword evidence="4 10" id="KW-1003">Cell membrane</keyword>
<feature type="transmembrane region" description="Helical" evidence="10">
    <location>
        <begin position="34"/>
        <end position="57"/>
    </location>
</feature>
<protein>
    <recommendedName>
        <fullName evidence="10">Aromatic amino acid permease</fullName>
    </recommendedName>
</protein>
<dbReference type="GO" id="GO:0015173">
    <property type="term" value="F:aromatic amino acid transmembrane transporter activity"/>
    <property type="evidence" value="ECO:0007669"/>
    <property type="project" value="UniProtKB-UniRule"/>
</dbReference>
<gene>
    <name evidence="11" type="ORF">F9B74_08990</name>
</gene>
<accession>A0A6L9Y9Q9</accession>
<feature type="transmembrane region" description="Helical" evidence="10">
    <location>
        <begin position="344"/>
        <end position="363"/>
    </location>
</feature>
<dbReference type="Proteomes" id="UP000477651">
    <property type="component" value="Unassembled WGS sequence"/>
</dbReference>
<dbReference type="Gene3D" id="1.20.1740.10">
    <property type="entry name" value="Amino acid/polyamine transporter I"/>
    <property type="match status" value="1"/>
</dbReference>
<evidence type="ECO:0000256" key="1">
    <source>
        <dbReference type="ARBA" id="ARBA00004429"/>
    </source>
</evidence>
<keyword evidence="6 10" id="KW-0812">Transmembrane</keyword>
<dbReference type="EMBL" id="JAAGYR010000019">
    <property type="protein sequence ID" value="NEN76444.1"/>
    <property type="molecule type" value="Genomic_DNA"/>
</dbReference>
<evidence type="ECO:0000256" key="7">
    <source>
        <dbReference type="ARBA" id="ARBA00022970"/>
    </source>
</evidence>
<dbReference type="PANTHER" id="PTHR46997">
    <property type="entry name" value="LOW AFFINITY TRYPTOPHAN PERMEASE-RELATED"/>
    <property type="match status" value="1"/>
</dbReference>
<comment type="similarity">
    <text evidence="2 10">Belongs to the amino acid/polyamine transporter 2 family. Mtr/TnaB/TyrP permease subfamily.</text>
</comment>
<dbReference type="AlphaFoldDB" id="A0A6L9Y9Q9"/>
<feature type="transmembrane region" description="Helical" evidence="10">
    <location>
        <begin position="383"/>
        <end position="405"/>
    </location>
</feature>
<comment type="subcellular location">
    <subcellularLocation>
        <location evidence="1 10">Cell inner membrane</location>
        <topology evidence="1 10">Multi-pass membrane protein</topology>
    </subcellularLocation>
</comment>
<dbReference type="InterPro" id="IPR013059">
    <property type="entry name" value="Trp_tyr_transpt"/>
</dbReference>
<evidence type="ECO:0000313" key="12">
    <source>
        <dbReference type="Proteomes" id="UP000477651"/>
    </source>
</evidence>
<evidence type="ECO:0000256" key="8">
    <source>
        <dbReference type="ARBA" id="ARBA00022989"/>
    </source>
</evidence>
<evidence type="ECO:0000256" key="6">
    <source>
        <dbReference type="ARBA" id="ARBA00022692"/>
    </source>
</evidence>
<dbReference type="RefSeq" id="WP_163764864.1">
    <property type="nucleotide sequence ID" value="NZ_JAAGYR010000019.1"/>
</dbReference>
<dbReference type="NCBIfam" id="TIGR00837">
    <property type="entry name" value="araaP"/>
    <property type="match status" value="1"/>
</dbReference>
<keyword evidence="7 10" id="KW-0029">Amino-acid transport</keyword>
<dbReference type="Pfam" id="PF03222">
    <property type="entry name" value="Trp_Tyr_perm"/>
    <property type="match status" value="1"/>
</dbReference>
<comment type="function">
    <text evidence="10">Involved in transporting aromatic amino acids across the cytoplasmic membrane.</text>
</comment>
<feature type="transmembrane region" description="Helical" evidence="10">
    <location>
        <begin position="83"/>
        <end position="101"/>
    </location>
</feature>
<organism evidence="11 12">
    <name type="scientific">Pelistega ratti</name>
    <dbReference type="NCBI Taxonomy" id="2652177"/>
    <lineage>
        <taxon>Bacteria</taxon>
        <taxon>Pseudomonadati</taxon>
        <taxon>Pseudomonadota</taxon>
        <taxon>Betaproteobacteria</taxon>
        <taxon>Burkholderiales</taxon>
        <taxon>Alcaligenaceae</taxon>
        <taxon>Pelistega</taxon>
    </lineage>
</organism>
<name>A0A6L9Y9Q9_9BURK</name>
<evidence type="ECO:0000256" key="10">
    <source>
        <dbReference type="RuleBase" id="RU367149"/>
    </source>
</evidence>
<feature type="transmembrane region" description="Helical" evidence="10">
    <location>
        <begin position="121"/>
        <end position="139"/>
    </location>
</feature>
<evidence type="ECO:0000256" key="2">
    <source>
        <dbReference type="ARBA" id="ARBA00005452"/>
    </source>
</evidence>
<feature type="transmembrane region" description="Helical" evidence="10">
    <location>
        <begin position="7"/>
        <end position="28"/>
    </location>
</feature>
<dbReference type="GO" id="GO:0003333">
    <property type="term" value="P:amino acid transmembrane transport"/>
    <property type="evidence" value="ECO:0007669"/>
    <property type="project" value="InterPro"/>
</dbReference>
<sequence length="410" mass="45286">MHKKPSVFGGACIIASVCVGAGMLGLPASGAGAWTIWSSLAMILTMVVMTFSGWLLLEAYQDFDPRVSFSTVTKNVLGQEINWINNMAVYFVGSILLYAYTTSSGSILNDLMSPIVSLGEYGSRIWSAIFVLVFSFFVWHSTRLVDRISVVLIFLMLATFFMSSYGLVGNIDVTTLFDIHAKNSQYAPYAIAMLPVALTSFGYHHSVASMRAYYQEENKAKYAILGGTFIALVFYLIWIIGIFGSLPREQFPAIIAKGGEVGDLLNALSGIIESESIKKTINLFATFAILSSFIGVGLGVFDFLADFFHIDNSRVGRTKSWAITFLPPLILSICYPLGFLKAIGYAGAIATIWTCIIPAMLVYKMRQTQGKRAFRVWGGTPLLYIVLIFGVLVFIFHFMAMFNYLPVFKE</sequence>
<keyword evidence="8 10" id="KW-1133">Transmembrane helix</keyword>
<evidence type="ECO:0000256" key="5">
    <source>
        <dbReference type="ARBA" id="ARBA00022519"/>
    </source>
</evidence>
<feature type="transmembrane region" description="Helical" evidence="10">
    <location>
        <begin position="320"/>
        <end position="338"/>
    </location>
</feature>
<keyword evidence="5 10" id="KW-0997">Cell inner membrane</keyword>
<feature type="transmembrane region" description="Helical" evidence="10">
    <location>
        <begin position="186"/>
        <end position="203"/>
    </location>
</feature>
<reference evidence="11 12" key="1">
    <citation type="submission" date="2020-02" db="EMBL/GenBank/DDBJ databases">
        <title>Pelistega sp. NLN82 were isolated from wild rodents of the Hainan Island.</title>
        <authorList>
            <person name="Niu N."/>
            <person name="Zhou J."/>
        </authorList>
    </citation>
    <scope>NUCLEOTIDE SEQUENCE [LARGE SCALE GENOMIC DNA]</scope>
    <source>
        <strain evidence="11 12">NLN82</strain>
    </source>
</reference>
<evidence type="ECO:0000256" key="4">
    <source>
        <dbReference type="ARBA" id="ARBA00022475"/>
    </source>
</evidence>
<dbReference type="PRINTS" id="PR00166">
    <property type="entry name" value="AROAAPRMEASE"/>
</dbReference>
<feature type="transmembrane region" description="Helical" evidence="10">
    <location>
        <begin position="223"/>
        <end position="243"/>
    </location>
</feature>
<feature type="transmembrane region" description="Helical" evidence="10">
    <location>
        <begin position="148"/>
        <end position="166"/>
    </location>
</feature>
<keyword evidence="3 10" id="KW-0813">Transport</keyword>
<proteinExistence type="inferred from homology"/>
<feature type="transmembrane region" description="Helical" evidence="10">
    <location>
        <begin position="283"/>
        <end position="308"/>
    </location>
</feature>
<evidence type="ECO:0000313" key="11">
    <source>
        <dbReference type="EMBL" id="NEN76444.1"/>
    </source>
</evidence>